<dbReference type="InterPro" id="IPR010488">
    <property type="entry name" value="Zeta_toxin_domain"/>
</dbReference>
<dbReference type="AlphaFoldDB" id="S9ZLL5"/>
<evidence type="ECO:0000256" key="1">
    <source>
        <dbReference type="ARBA" id="ARBA00022741"/>
    </source>
</evidence>
<evidence type="ECO:0000259" key="4">
    <source>
        <dbReference type="Pfam" id="PF06414"/>
    </source>
</evidence>
<keyword evidence="2" id="KW-0067">ATP-binding</keyword>
<evidence type="ECO:0000313" key="6">
    <source>
        <dbReference type="Proteomes" id="UP000015455"/>
    </source>
</evidence>
<dbReference type="EMBL" id="ATJV01000082">
    <property type="protein sequence ID" value="EPZ14397.1"/>
    <property type="molecule type" value="Genomic_DNA"/>
</dbReference>
<dbReference type="eggNOG" id="COG4185">
    <property type="taxonomic scope" value="Bacteria"/>
</dbReference>
<evidence type="ECO:0000256" key="2">
    <source>
        <dbReference type="ARBA" id="ARBA00022840"/>
    </source>
</evidence>
<dbReference type="STRING" id="1348657.M622_18575"/>
<dbReference type="SUPFAM" id="SSF52540">
    <property type="entry name" value="P-loop containing nucleoside triphosphate hydrolases"/>
    <property type="match status" value="1"/>
</dbReference>
<keyword evidence="1" id="KW-0547">Nucleotide-binding</keyword>
<dbReference type="Pfam" id="PF06414">
    <property type="entry name" value="Zeta_toxin"/>
    <property type="match status" value="1"/>
</dbReference>
<evidence type="ECO:0000313" key="5">
    <source>
        <dbReference type="EMBL" id="EPZ14397.1"/>
    </source>
</evidence>
<feature type="region of interest" description="Disordered" evidence="3">
    <location>
        <begin position="311"/>
        <end position="337"/>
    </location>
</feature>
<feature type="domain" description="Zeta toxin" evidence="4">
    <location>
        <begin position="2"/>
        <end position="183"/>
    </location>
</feature>
<dbReference type="GO" id="GO:0005524">
    <property type="term" value="F:ATP binding"/>
    <property type="evidence" value="ECO:0007669"/>
    <property type="project" value="UniProtKB-KW"/>
</dbReference>
<reference evidence="5 6" key="1">
    <citation type="submission" date="2013-06" db="EMBL/GenBank/DDBJ databases">
        <title>Draft genome sequence of Thauera terpenica.</title>
        <authorList>
            <person name="Liu B."/>
            <person name="Frostegard A.H."/>
            <person name="Shapleigh J.P."/>
        </authorList>
    </citation>
    <scope>NUCLEOTIDE SEQUENCE [LARGE SCALE GENOMIC DNA]</scope>
    <source>
        <strain evidence="5 6">58Eu</strain>
    </source>
</reference>
<organism evidence="5 6">
    <name type="scientific">Thauera terpenica 58Eu</name>
    <dbReference type="NCBI Taxonomy" id="1348657"/>
    <lineage>
        <taxon>Bacteria</taxon>
        <taxon>Pseudomonadati</taxon>
        <taxon>Pseudomonadota</taxon>
        <taxon>Betaproteobacteria</taxon>
        <taxon>Rhodocyclales</taxon>
        <taxon>Zoogloeaceae</taxon>
        <taxon>Thauera</taxon>
    </lineage>
</organism>
<sequence>MAVIFGGQPGAGKSAAVDSAMRELEPRGGAVQIVGDDLRGYHPHYARLMERDDKTAAFYTDRDTGQWVEKAIAEAKAQRVNIVIEGTMRDGNKVASTMESLRAAGYEIDARALAVNPRLSEQGILQRYENQKADRGTGRMTTPEAHRAAYDGMPATLERIERDKLADRVTIYRRGAEAIYSNELHGGQWVREPQARAVVEAERARPMTLQERRDYAQGFDKLADMLARPERQASADELRKVDDLRRQAKTELAAEVFRQESPEKAVQQHPELAPAYGYMRAREAKAEADGLNEQQRAIVMARVRQNVAERIERGDVPSVQIREERQIKVEQQRDPER</sequence>
<proteinExistence type="predicted"/>
<name>S9ZLL5_9RHOO</name>
<comment type="caution">
    <text evidence="5">The sequence shown here is derived from an EMBL/GenBank/DDBJ whole genome shotgun (WGS) entry which is preliminary data.</text>
</comment>
<dbReference type="GO" id="GO:0016301">
    <property type="term" value="F:kinase activity"/>
    <property type="evidence" value="ECO:0007669"/>
    <property type="project" value="InterPro"/>
</dbReference>
<dbReference type="Proteomes" id="UP000015455">
    <property type="component" value="Unassembled WGS sequence"/>
</dbReference>
<gene>
    <name evidence="5" type="ORF">M622_18575</name>
</gene>
<protein>
    <recommendedName>
        <fullName evidence="4">Zeta toxin domain-containing protein</fullName>
    </recommendedName>
</protein>
<dbReference type="Gene3D" id="3.40.50.300">
    <property type="entry name" value="P-loop containing nucleotide triphosphate hydrolases"/>
    <property type="match status" value="1"/>
</dbReference>
<dbReference type="InterPro" id="IPR027417">
    <property type="entry name" value="P-loop_NTPase"/>
</dbReference>
<dbReference type="PATRIC" id="fig|1348657.5.peg.3129"/>
<evidence type="ECO:0000256" key="3">
    <source>
        <dbReference type="SAM" id="MobiDB-lite"/>
    </source>
</evidence>
<accession>S9ZLL5</accession>
<keyword evidence="6" id="KW-1185">Reference proteome</keyword>